<accession>A0ACB8MPN0</accession>
<name>A0ACB8MPN0_CITSI</name>
<evidence type="ECO:0000313" key="1">
    <source>
        <dbReference type="EMBL" id="KAH9787605.1"/>
    </source>
</evidence>
<dbReference type="EMBL" id="CM039172">
    <property type="protein sequence ID" value="KAH9787605.1"/>
    <property type="molecule type" value="Genomic_DNA"/>
</dbReference>
<protein>
    <submittedName>
        <fullName evidence="1">LEA 2 domain-containing protein</fullName>
    </submittedName>
</protein>
<proteinExistence type="predicted"/>
<comment type="caution">
    <text evidence="1">The sequence shown here is derived from an EMBL/GenBank/DDBJ whole genome shotgun (WGS) entry which is preliminary data.</text>
</comment>
<sequence length="251" mass="28044">MSTPTPRIAGQQAKPILQKPPGYRDPNGPQARPRPIGPPRKPPIPPSFPAKRRRKSCCRVCCCCFCFFIVLLIILIVIAGALFYLWFDPKLPVFHLQSFSFRHFNVSVKSDGTYLHAATLTRVEARNPNGKLRYYYRHTDVEVTAGKDKEIDLGTGSVPGFTQGTKNARSLKIETKTDELVEDGMGPRLMSHHKSKDLVVNVVVKTTVAVIVQGRKTRPLAVKVTCGGQSLKALDKMPKCTIHFLKWISIH</sequence>
<reference evidence="2" key="1">
    <citation type="journal article" date="2023" name="Hortic. Res.">
        <title>A chromosome-level phased genome enabling allele-level studies in sweet orange: a case study on citrus Huanglongbing tolerance.</title>
        <authorList>
            <person name="Wu B."/>
            <person name="Yu Q."/>
            <person name="Deng Z."/>
            <person name="Duan Y."/>
            <person name="Luo F."/>
            <person name="Gmitter F. Jr."/>
        </authorList>
    </citation>
    <scope>NUCLEOTIDE SEQUENCE [LARGE SCALE GENOMIC DNA]</scope>
    <source>
        <strain evidence="2">cv. Valencia</strain>
    </source>
</reference>
<organism evidence="1 2">
    <name type="scientific">Citrus sinensis</name>
    <name type="common">Sweet orange</name>
    <name type="synonym">Citrus aurantium var. sinensis</name>
    <dbReference type="NCBI Taxonomy" id="2711"/>
    <lineage>
        <taxon>Eukaryota</taxon>
        <taxon>Viridiplantae</taxon>
        <taxon>Streptophyta</taxon>
        <taxon>Embryophyta</taxon>
        <taxon>Tracheophyta</taxon>
        <taxon>Spermatophyta</taxon>
        <taxon>Magnoliopsida</taxon>
        <taxon>eudicotyledons</taxon>
        <taxon>Gunneridae</taxon>
        <taxon>Pentapetalae</taxon>
        <taxon>rosids</taxon>
        <taxon>malvids</taxon>
        <taxon>Sapindales</taxon>
        <taxon>Rutaceae</taxon>
        <taxon>Aurantioideae</taxon>
        <taxon>Citrus</taxon>
    </lineage>
</organism>
<keyword evidence="2" id="KW-1185">Reference proteome</keyword>
<dbReference type="Proteomes" id="UP000829398">
    <property type="component" value="Chromosome 3"/>
</dbReference>
<evidence type="ECO:0000313" key="2">
    <source>
        <dbReference type="Proteomes" id="UP000829398"/>
    </source>
</evidence>
<gene>
    <name evidence="1" type="ORF">KPL71_010636</name>
</gene>